<keyword evidence="4 9" id="KW-0547">Nucleotide-binding</keyword>
<dbReference type="GO" id="GO:0006430">
    <property type="term" value="P:lysyl-tRNA aminoacylation"/>
    <property type="evidence" value="ECO:0007669"/>
    <property type="project" value="UniProtKB-UniRule"/>
</dbReference>
<gene>
    <name evidence="9" type="primary">lysS</name>
    <name evidence="12" type="ordered locus">Cphamn1_0968</name>
</gene>
<keyword evidence="5 9" id="KW-0067">ATP-binding</keyword>
<evidence type="ECO:0000256" key="3">
    <source>
        <dbReference type="ARBA" id="ARBA00022723"/>
    </source>
</evidence>
<comment type="subunit">
    <text evidence="9">Homodimer.</text>
</comment>
<dbReference type="KEGG" id="cpb:Cphamn1_0968"/>
<dbReference type="FunFam" id="2.40.50.140:FF:000024">
    <property type="entry name" value="Lysine--tRNA ligase"/>
    <property type="match status" value="1"/>
</dbReference>
<dbReference type="InterPro" id="IPR045864">
    <property type="entry name" value="aa-tRNA-synth_II/BPL/LPL"/>
</dbReference>
<dbReference type="InterPro" id="IPR012340">
    <property type="entry name" value="NA-bd_OB-fold"/>
</dbReference>
<proteinExistence type="inferred from homology"/>
<dbReference type="GO" id="GO:0000049">
    <property type="term" value="F:tRNA binding"/>
    <property type="evidence" value="ECO:0007669"/>
    <property type="project" value="TreeGrafter"/>
</dbReference>
<dbReference type="OrthoDB" id="9801152at2"/>
<dbReference type="GO" id="GO:0005524">
    <property type="term" value="F:ATP binding"/>
    <property type="evidence" value="ECO:0007669"/>
    <property type="project" value="UniProtKB-UniRule"/>
</dbReference>
<keyword evidence="7 9" id="KW-0030">Aminoacyl-tRNA synthetase</keyword>
<feature type="domain" description="Aminoacyl-transfer RNA synthetases class-II family profile" evidence="11">
    <location>
        <begin position="200"/>
        <end position="514"/>
    </location>
</feature>
<comment type="subcellular location">
    <subcellularLocation>
        <location evidence="9">Cytoplasm</location>
    </subcellularLocation>
</comment>
<dbReference type="InterPro" id="IPR004364">
    <property type="entry name" value="Aa-tRNA-synt_II"/>
</dbReference>
<dbReference type="PANTHER" id="PTHR42918:SF15">
    <property type="entry name" value="LYSINE--TRNA LIGASE, CHLOROPLASTIC_MITOCHONDRIAL"/>
    <property type="match status" value="1"/>
</dbReference>
<dbReference type="GO" id="GO:0004824">
    <property type="term" value="F:lysine-tRNA ligase activity"/>
    <property type="evidence" value="ECO:0007669"/>
    <property type="project" value="UniProtKB-UniRule"/>
</dbReference>
<sequence length="515" mass="59261">MTEVQDHAIPHDASFDQEAELRNLNDQMKRRINERNQLSEEGVRPYPYRFDVTGYSKTIIAGYQEEKPETVAVAGRIMTLRKMGKASFFHIQDTEGKIQIYIKRDEVGQESYKTFKLLDIGDIVGIKGYTFRTKTGEISIHAQEFQLLSKSLRPIPVAKEKEVDGKKVTYDAFSDKETRYRQRYVDLIVNPEVKETFIKRSAIISFMRNFFSERGYLEVETPILQPVYGGAAARPFTTHHNALNMELYLRIANELFLKRLIVGGFDGVFEFAKDFRNEGIDRFHNPEFTQVELYVAYKDYYWMMELVEELIYRTNLAISASESTTFLGHEINLKPPYRRISIAAAIQEYCAVDIRDKSETELRNTAKDLGLSLDPKISSGKIIDEIFGEFVEPKLIQPTFIIDYPTEMSPLAKEHRSEKGVVERFELIVGGKELCNSFSELNDPVVQRERLEAQAKLRLRGDDEAMIVDEDFLRALEYGMPPCAGLGIGVDRLVMLLTGQDSIRDVIFFPHMKPE</sequence>
<evidence type="ECO:0000256" key="7">
    <source>
        <dbReference type="ARBA" id="ARBA00023146"/>
    </source>
</evidence>
<evidence type="ECO:0000256" key="9">
    <source>
        <dbReference type="HAMAP-Rule" id="MF_00252"/>
    </source>
</evidence>
<dbReference type="HOGENOM" id="CLU_008255_6_0_10"/>
<keyword evidence="9" id="KW-0963">Cytoplasm</keyword>
<evidence type="ECO:0000256" key="1">
    <source>
        <dbReference type="ARBA" id="ARBA00008226"/>
    </source>
</evidence>
<comment type="cofactor">
    <cofactor evidence="9 10">
        <name>Mg(2+)</name>
        <dbReference type="ChEBI" id="CHEBI:18420"/>
    </cofactor>
    <text evidence="9 10">Binds 3 Mg(2+) ions per subunit.</text>
</comment>
<dbReference type="STRING" id="331678.Cphamn1_0968"/>
<name>B3EPY0_CHLPB</name>
<evidence type="ECO:0000256" key="10">
    <source>
        <dbReference type="RuleBase" id="RU000336"/>
    </source>
</evidence>
<dbReference type="PROSITE" id="PS50862">
    <property type="entry name" value="AA_TRNA_LIGASE_II"/>
    <property type="match status" value="1"/>
</dbReference>
<keyword evidence="3 9" id="KW-0479">Metal-binding</keyword>
<dbReference type="Pfam" id="PF01336">
    <property type="entry name" value="tRNA_anti-codon"/>
    <property type="match status" value="1"/>
</dbReference>
<dbReference type="GO" id="GO:0000287">
    <property type="term" value="F:magnesium ion binding"/>
    <property type="evidence" value="ECO:0007669"/>
    <property type="project" value="UniProtKB-UniRule"/>
</dbReference>
<dbReference type="PANTHER" id="PTHR42918">
    <property type="entry name" value="LYSYL-TRNA SYNTHETASE"/>
    <property type="match status" value="1"/>
</dbReference>
<keyword evidence="2 9" id="KW-0436">Ligase</keyword>
<dbReference type="GO" id="GO:0005829">
    <property type="term" value="C:cytosol"/>
    <property type="evidence" value="ECO:0007669"/>
    <property type="project" value="TreeGrafter"/>
</dbReference>
<dbReference type="InterPro" id="IPR006195">
    <property type="entry name" value="aa-tRNA-synth_II"/>
</dbReference>
<organism evidence="12">
    <name type="scientific">Chlorobium phaeobacteroides (strain BS1)</name>
    <dbReference type="NCBI Taxonomy" id="331678"/>
    <lineage>
        <taxon>Bacteria</taxon>
        <taxon>Pseudomonadati</taxon>
        <taxon>Chlorobiota</taxon>
        <taxon>Chlorobiia</taxon>
        <taxon>Chlorobiales</taxon>
        <taxon>Chlorobiaceae</taxon>
        <taxon>Chlorobium/Pelodictyon group</taxon>
        <taxon>Chlorobium</taxon>
    </lineage>
</organism>
<dbReference type="PRINTS" id="PR00982">
    <property type="entry name" value="TRNASYNTHLYS"/>
</dbReference>
<dbReference type="CDD" id="cd04322">
    <property type="entry name" value="LysRS_N"/>
    <property type="match status" value="1"/>
</dbReference>
<comment type="similarity">
    <text evidence="1 9">Belongs to the class-II aminoacyl-tRNA synthetase family.</text>
</comment>
<evidence type="ECO:0000256" key="2">
    <source>
        <dbReference type="ARBA" id="ARBA00022598"/>
    </source>
</evidence>
<dbReference type="EMBL" id="CP001101">
    <property type="protein sequence ID" value="ACE03912.1"/>
    <property type="molecule type" value="Genomic_DNA"/>
</dbReference>
<evidence type="ECO:0000256" key="6">
    <source>
        <dbReference type="ARBA" id="ARBA00022917"/>
    </source>
</evidence>
<evidence type="ECO:0000313" key="12">
    <source>
        <dbReference type="EMBL" id="ACE03912.1"/>
    </source>
</evidence>
<evidence type="ECO:0000259" key="11">
    <source>
        <dbReference type="PROSITE" id="PS50862"/>
    </source>
</evidence>
<dbReference type="InterPro" id="IPR044136">
    <property type="entry name" value="Lys-tRNA-ligase_II_N"/>
</dbReference>
<accession>B3EPY0</accession>
<dbReference type="eggNOG" id="COG1190">
    <property type="taxonomic scope" value="Bacteria"/>
</dbReference>
<dbReference type="CDD" id="cd00775">
    <property type="entry name" value="LysRS_core"/>
    <property type="match status" value="1"/>
</dbReference>
<dbReference type="InterPro" id="IPR004365">
    <property type="entry name" value="NA-bd_OB_tRNA"/>
</dbReference>
<dbReference type="InterPro" id="IPR002313">
    <property type="entry name" value="Lys-tRNA-ligase_II"/>
</dbReference>
<dbReference type="NCBIfam" id="NF001756">
    <property type="entry name" value="PRK00484.1"/>
    <property type="match status" value="1"/>
</dbReference>
<evidence type="ECO:0000256" key="5">
    <source>
        <dbReference type="ARBA" id="ARBA00022840"/>
    </source>
</evidence>
<feature type="binding site" evidence="9">
    <location>
        <position position="433"/>
    </location>
    <ligand>
        <name>Mg(2+)</name>
        <dbReference type="ChEBI" id="CHEBI:18420"/>
        <label>2</label>
    </ligand>
</feature>
<dbReference type="NCBIfam" id="TIGR00499">
    <property type="entry name" value="lysS_bact"/>
    <property type="match status" value="1"/>
</dbReference>
<dbReference type="HAMAP" id="MF_00252">
    <property type="entry name" value="Lys_tRNA_synth_class2"/>
    <property type="match status" value="1"/>
</dbReference>
<reference evidence="12" key="1">
    <citation type="submission" date="2008-06" db="EMBL/GenBank/DDBJ databases">
        <title>Complete sequence of Chlorobium phaeobacteroides BS1.</title>
        <authorList>
            <consortium name="US DOE Joint Genome Institute"/>
            <person name="Lucas S."/>
            <person name="Copeland A."/>
            <person name="Lapidus A."/>
            <person name="Glavina del Rio T."/>
            <person name="Dalin E."/>
            <person name="Tice H."/>
            <person name="Bruce D."/>
            <person name="Goodwin L."/>
            <person name="Pitluck S."/>
            <person name="Schmutz J."/>
            <person name="Larimer F."/>
            <person name="Land M."/>
            <person name="Hauser L."/>
            <person name="Kyrpides N."/>
            <person name="Ovchinnikova G."/>
            <person name="Li T."/>
            <person name="Liu Z."/>
            <person name="Zhao F."/>
            <person name="Overmann J."/>
            <person name="Bryant D.A."/>
            <person name="Richardson P."/>
        </authorList>
    </citation>
    <scope>NUCLEOTIDE SEQUENCE [LARGE SCALE GENOMIC DNA]</scope>
    <source>
        <strain evidence="12">BS1</strain>
    </source>
</reference>
<evidence type="ECO:0000256" key="8">
    <source>
        <dbReference type="ARBA" id="ARBA00048573"/>
    </source>
</evidence>
<dbReference type="EC" id="6.1.1.6" evidence="9"/>
<feature type="binding site" evidence="9">
    <location>
        <position position="426"/>
    </location>
    <ligand>
        <name>Mg(2+)</name>
        <dbReference type="ChEBI" id="CHEBI:18420"/>
        <label>1</label>
    </ligand>
</feature>
<protein>
    <recommendedName>
        <fullName evidence="9">Lysine--tRNA ligase</fullName>
        <ecNumber evidence="9">6.1.1.6</ecNumber>
    </recommendedName>
    <alternativeName>
        <fullName evidence="9">Lysyl-tRNA synthetase</fullName>
        <shortName evidence="9">LysRS</shortName>
    </alternativeName>
</protein>
<dbReference type="Gene3D" id="2.40.50.140">
    <property type="entry name" value="Nucleic acid-binding proteins"/>
    <property type="match status" value="1"/>
</dbReference>
<dbReference type="AlphaFoldDB" id="B3EPY0"/>
<feature type="binding site" evidence="9">
    <location>
        <position position="433"/>
    </location>
    <ligand>
        <name>Mg(2+)</name>
        <dbReference type="ChEBI" id="CHEBI:18420"/>
        <label>1</label>
    </ligand>
</feature>
<comment type="catalytic activity">
    <reaction evidence="8 9 10">
        <text>tRNA(Lys) + L-lysine + ATP = L-lysyl-tRNA(Lys) + AMP + diphosphate</text>
        <dbReference type="Rhea" id="RHEA:20792"/>
        <dbReference type="Rhea" id="RHEA-COMP:9696"/>
        <dbReference type="Rhea" id="RHEA-COMP:9697"/>
        <dbReference type="ChEBI" id="CHEBI:30616"/>
        <dbReference type="ChEBI" id="CHEBI:32551"/>
        <dbReference type="ChEBI" id="CHEBI:33019"/>
        <dbReference type="ChEBI" id="CHEBI:78442"/>
        <dbReference type="ChEBI" id="CHEBI:78529"/>
        <dbReference type="ChEBI" id="CHEBI:456215"/>
        <dbReference type="EC" id="6.1.1.6"/>
    </reaction>
</comment>
<keyword evidence="6 9" id="KW-0648">Protein biosynthesis</keyword>
<dbReference type="Pfam" id="PF00152">
    <property type="entry name" value="tRNA-synt_2"/>
    <property type="match status" value="1"/>
</dbReference>
<dbReference type="Gene3D" id="3.30.930.10">
    <property type="entry name" value="Bira Bifunctional Protein, Domain 2"/>
    <property type="match status" value="1"/>
</dbReference>
<evidence type="ECO:0000256" key="4">
    <source>
        <dbReference type="ARBA" id="ARBA00022741"/>
    </source>
</evidence>
<keyword evidence="9 10" id="KW-0460">Magnesium</keyword>
<dbReference type="InterPro" id="IPR018149">
    <property type="entry name" value="Lys-tRNA-synth_II_C"/>
</dbReference>
<dbReference type="SUPFAM" id="SSF55681">
    <property type="entry name" value="Class II aaRS and biotin synthetases"/>
    <property type="match status" value="1"/>
</dbReference>
<dbReference type="SUPFAM" id="SSF50249">
    <property type="entry name" value="Nucleic acid-binding proteins"/>
    <property type="match status" value="1"/>
</dbReference>